<reference evidence="2" key="1">
    <citation type="submission" date="2021-03" db="EMBL/GenBank/DDBJ databases">
        <title>Draft genome sequence of rust myrtle Austropuccinia psidii MF-1, a brazilian biotype.</title>
        <authorList>
            <person name="Quecine M.C."/>
            <person name="Pachon D.M.R."/>
            <person name="Bonatelli M.L."/>
            <person name="Correr F.H."/>
            <person name="Franceschini L.M."/>
            <person name="Leite T.F."/>
            <person name="Margarido G.R.A."/>
            <person name="Almeida C.A."/>
            <person name="Ferrarezi J.A."/>
            <person name="Labate C.A."/>
        </authorList>
    </citation>
    <scope>NUCLEOTIDE SEQUENCE</scope>
    <source>
        <strain evidence="2">MF-1</strain>
    </source>
</reference>
<feature type="compositionally biased region" description="Polar residues" evidence="1">
    <location>
        <begin position="59"/>
        <end position="70"/>
    </location>
</feature>
<protein>
    <submittedName>
        <fullName evidence="2">Uncharacterized protein</fullName>
    </submittedName>
</protein>
<accession>A0A9Q3JYW6</accession>
<gene>
    <name evidence="2" type="ORF">O181_111078</name>
</gene>
<name>A0A9Q3JYW6_9BASI</name>
<feature type="region of interest" description="Disordered" evidence="1">
    <location>
        <begin position="24"/>
        <end position="94"/>
    </location>
</feature>
<dbReference type="Proteomes" id="UP000765509">
    <property type="component" value="Unassembled WGS sequence"/>
</dbReference>
<dbReference type="AlphaFoldDB" id="A0A9Q3JYW6"/>
<comment type="caution">
    <text evidence="2">The sequence shown here is derived from an EMBL/GenBank/DDBJ whole genome shotgun (WGS) entry which is preliminary data.</text>
</comment>
<evidence type="ECO:0000313" key="2">
    <source>
        <dbReference type="EMBL" id="MBW0571363.1"/>
    </source>
</evidence>
<evidence type="ECO:0000313" key="3">
    <source>
        <dbReference type="Proteomes" id="UP000765509"/>
    </source>
</evidence>
<feature type="compositionally biased region" description="Polar residues" evidence="1">
    <location>
        <begin position="35"/>
        <end position="52"/>
    </location>
</feature>
<feature type="compositionally biased region" description="Basic and acidic residues" evidence="1">
    <location>
        <begin position="24"/>
        <end position="34"/>
    </location>
</feature>
<keyword evidence="3" id="KW-1185">Reference proteome</keyword>
<dbReference type="EMBL" id="AVOT02088041">
    <property type="protein sequence ID" value="MBW0571363.1"/>
    <property type="molecule type" value="Genomic_DNA"/>
</dbReference>
<evidence type="ECO:0000256" key="1">
    <source>
        <dbReference type="SAM" id="MobiDB-lite"/>
    </source>
</evidence>
<sequence>MFGTSQHLKVTQWMASIYGKEKHDAFDRRMEEKQPSTIHTSAKNRPSTQQQQLKHEKAATSSEKGQMQSTIHKDLQPGIQNPKDSVGCHGKCEP</sequence>
<proteinExistence type="predicted"/>
<organism evidence="2 3">
    <name type="scientific">Austropuccinia psidii MF-1</name>
    <dbReference type="NCBI Taxonomy" id="1389203"/>
    <lineage>
        <taxon>Eukaryota</taxon>
        <taxon>Fungi</taxon>
        <taxon>Dikarya</taxon>
        <taxon>Basidiomycota</taxon>
        <taxon>Pucciniomycotina</taxon>
        <taxon>Pucciniomycetes</taxon>
        <taxon>Pucciniales</taxon>
        <taxon>Sphaerophragmiaceae</taxon>
        <taxon>Austropuccinia</taxon>
    </lineage>
</organism>